<accession>A0A7J7HD55</accession>
<dbReference type="AlphaFoldDB" id="A0A7J7HD55"/>
<name>A0A7J7HD55_CAMSI</name>
<dbReference type="Proteomes" id="UP000593564">
    <property type="component" value="Unassembled WGS sequence"/>
</dbReference>
<evidence type="ECO:0000256" key="1">
    <source>
        <dbReference type="SAM" id="MobiDB-lite"/>
    </source>
</evidence>
<comment type="caution">
    <text evidence="2">The sequence shown here is derived from an EMBL/GenBank/DDBJ whole genome shotgun (WGS) entry which is preliminary data.</text>
</comment>
<organism evidence="2 3">
    <name type="scientific">Camellia sinensis</name>
    <name type="common">Tea plant</name>
    <name type="synonym">Thea sinensis</name>
    <dbReference type="NCBI Taxonomy" id="4442"/>
    <lineage>
        <taxon>Eukaryota</taxon>
        <taxon>Viridiplantae</taxon>
        <taxon>Streptophyta</taxon>
        <taxon>Embryophyta</taxon>
        <taxon>Tracheophyta</taxon>
        <taxon>Spermatophyta</taxon>
        <taxon>Magnoliopsida</taxon>
        <taxon>eudicotyledons</taxon>
        <taxon>Gunneridae</taxon>
        <taxon>Pentapetalae</taxon>
        <taxon>asterids</taxon>
        <taxon>Ericales</taxon>
        <taxon>Theaceae</taxon>
        <taxon>Camellia</taxon>
    </lineage>
</organism>
<reference evidence="2 3" key="2">
    <citation type="submission" date="2020-07" db="EMBL/GenBank/DDBJ databases">
        <title>Genome assembly of wild tea tree DASZ reveals pedigree and selection history of tea varieties.</title>
        <authorList>
            <person name="Zhang W."/>
        </authorList>
    </citation>
    <scope>NUCLEOTIDE SEQUENCE [LARGE SCALE GENOMIC DNA]</scope>
    <source>
        <strain evidence="3">cv. G240</strain>
        <tissue evidence="2">Leaf</tissue>
    </source>
</reference>
<keyword evidence="3" id="KW-1185">Reference proteome</keyword>
<dbReference type="EMBL" id="JACBKZ010000005">
    <property type="protein sequence ID" value="KAF5950437.1"/>
    <property type="molecule type" value="Genomic_DNA"/>
</dbReference>
<sequence>MRETEKAEPTTSQNQKPKKNPQLQRSGKKPNSKIALKPKPSTGWGLTSGCCRSVDSTSAVSVNDFKHKKKMMVDDVDESGETSNPLTLSDFTTGFVENTSTTTPVCKLAACVPVLGCEFEFEFEFDDKLTKDDSTSIAIATTTTTTTTPPVEASVSPEIQCGSSSLVSSATPACYGAGHIISGVTDRRKCRARGLLTVGKNDSNFGKSNISNNADDDIQIPSKSGMSLAPLPVEASVHWLLSPCHDEDGDHETDTENGLQPLRKSLGFACASSPLSSGHRISSDLCNIFYSSSTTSGSCSKRKTRVTLLSPSGNPALSVSPHATPTSEAIISQEQRRPRYDLSGENSPFSIESLGSGNVIQTPQSDLSSDRRVGLFWFNEHDHQINDFGSEMDSVARIASLSPKNQTSIWDPLGLSFQFSDLISPSNSIDFPQLPNTRDNQASCISISTLEDISCSQMRISWRDGLASRIFEMDEFNCCRCLSDDENDVRECSNGKSKSSPSHDSNIDVGNAAILSNGFGFPEVVGHESKSDEEGKQKFHMQRSNSCAESICIEGGGLVASGDSDWTMCYKNQLFQLWLRWMRQLRFLEMRPTKFKGKFILTLLARNSFQYVKLLFSCNHVGEVGKAGGVKWKAISKSVRSTFTCEQQPK</sequence>
<feature type="region of interest" description="Disordered" evidence="1">
    <location>
        <begin position="1"/>
        <end position="41"/>
    </location>
</feature>
<protein>
    <submittedName>
        <fullName evidence="2">Uncharacterized protein</fullName>
    </submittedName>
</protein>
<gene>
    <name evidence="2" type="ORF">HYC85_012430</name>
</gene>
<evidence type="ECO:0000313" key="2">
    <source>
        <dbReference type="EMBL" id="KAF5950437.1"/>
    </source>
</evidence>
<dbReference type="PANTHER" id="PTHR36022:SF1">
    <property type="entry name" value="GPI-ANCHORED ADHESIN-LIKE PROTEIN"/>
    <property type="match status" value="1"/>
</dbReference>
<reference evidence="3" key="1">
    <citation type="journal article" date="2020" name="Nat. Commun.">
        <title>Genome assembly of wild tea tree DASZ reveals pedigree and selection history of tea varieties.</title>
        <authorList>
            <person name="Zhang W."/>
            <person name="Zhang Y."/>
            <person name="Qiu H."/>
            <person name="Guo Y."/>
            <person name="Wan H."/>
            <person name="Zhang X."/>
            <person name="Scossa F."/>
            <person name="Alseekh S."/>
            <person name="Zhang Q."/>
            <person name="Wang P."/>
            <person name="Xu L."/>
            <person name="Schmidt M.H."/>
            <person name="Jia X."/>
            <person name="Li D."/>
            <person name="Zhu A."/>
            <person name="Guo F."/>
            <person name="Chen W."/>
            <person name="Ni D."/>
            <person name="Usadel B."/>
            <person name="Fernie A.R."/>
            <person name="Wen W."/>
        </authorList>
    </citation>
    <scope>NUCLEOTIDE SEQUENCE [LARGE SCALE GENOMIC DNA]</scope>
    <source>
        <strain evidence="3">cv. G240</strain>
    </source>
</reference>
<dbReference type="PANTHER" id="PTHR36022">
    <property type="entry name" value="GPI-ANCHORED ADHESIN-LIKE PROTEIN"/>
    <property type="match status" value="1"/>
</dbReference>
<feature type="region of interest" description="Disordered" evidence="1">
    <location>
        <begin position="310"/>
        <end position="338"/>
    </location>
</feature>
<evidence type="ECO:0000313" key="3">
    <source>
        <dbReference type="Proteomes" id="UP000593564"/>
    </source>
</evidence>
<feature type="compositionally biased region" description="Polar residues" evidence="1">
    <location>
        <begin position="310"/>
        <end position="333"/>
    </location>
</feature>
<proteinExistence type="predicted"/>